<proteinExistence type="predicted"/>
<sequence>MTAQGIRAGLRWLLGLCYAAAGSLHLAAPGPFLKIMPGWVPEPDVVVALTGVAELAGAAGLLQGWSRGLRYAAGLALALYAVCVWPANFNHMAMDLARPDGGLGLAYHAPRLAFQPILVWLALWTGEVTRWPLDRAHAK</sequence>
<gene>
    <name evidence="6" type="ORF">N0B51_05915</name>
</gene>
<feature type="transmembrane region" description="Helical" evidence="5">
    <location>
        <begin position="12"/>
        <end position="33"/>
    </location>
</feature>
<dbReference type="GO" id="GO:0016020">
    <property type="term" value="C:membrane"/>
    <property type="evidence" value="ECO:0007669"/>
    <property type="project" value="UniProtKB-SubCell"/>
</dbReference>
<name>A0A9X3AMJ3_9SPHN</name>
<organism evidence="6 7">
    <name type="scientific">Tsuneonella litorea</name>
    <dbReference type="NCBI Taxonomy" id="2976475"/>
    <lineage>
        <taxon>Bacteria</taxon>
        <taxon>Pseudomonadati</taxon>
        <taxon>Pseudomonadota</taxon>
        <taxon>Alphaproteobacteria</taxon>
        <taxon>Sphingomonadales</taxon>
        <taxon>Erythrobacteraceae</taxon>
        <taxon>Tsuneonella</taxon>
    </lineage>
</organism>
<dbReference type="Proteomes" id="UP001142648">
    <property type="component" value="Unassembled WGS sequence"/>
</dbReference>
<dbReference type="PANTHER" id="PTHR36974:SF1">
    <property type="entry name" value="DOXX FAMILY MEMBRANE PROTEIN"/>
    <property type="match status" value="1"/>
</dbReference>
<keyword evidence="2 5" id="KW-0812">Transmembrane</keyword>
<evidence type="ECO:0000256" key="1">
    <source>
        <dbReference type="ARBA" id="ARBA00004141"/>
    </source>
</evidence>
<protein>
    <submittedName>
        <fullName evidence="6">DoxX family protein</fullName>
    </submittedName>
</protein>
<evidence type="ECO:0000256" key="5">
    <source>
        <dbReference type="SAM" id="Phobius"/>
    </source>
</evidence>
<comment type="caution">
    <text evidence="6">The sequence shown here is derived from an EMBL/GenBank/DDBJ whole genome shotgun (WGS) entry which is preliminary data.</text>
</comment>
<dbReference type="EMBL" id="JAOAMV010000002">
    <property type="protein sequence ID" value="MCT2558512.1"/>
    <property type="molecule type" value="Genomic_DNA"/>
</dbReference>
<keyword evidence="4 5" id="KW-0472">Membrane</keyword>
<evidence type="ECO:0000256" key="2">
    <source>
        <dbReference type="ARBA" id="ARBA00022692"/>
    </source>
</evidence>
<keyword evidence="7" id="KW-1185">Reference proteome</keyword>
<accession>A0A9X3AMJ3</accession>
<evidence type="ECO:0000256" key="4">
    <source>
        <dbReference type="ARBA" id="ARBA00023136"/>
    </source>
</evidence>
<evidence type="ECO:0000313" key="6">
    <source>
        <dbReference type="EMBL" id="MCT2558512.1"/>
    </source>
</evidence>
<feature type="transmembrane region" description="Helical" evidence="5">
    <location>
        <begin position="69"/>
        <end position="87"/>
    </location>
</feature>
<dbReference type="AlphaFoldDB" id="A0A9X3AMJ3"/>
<comment type="subcellular location">
    <subcellularLocation>
        <location evidence="1">Membrane</location>
        <topology evidence="1">Multi-pass membrane protein</topology>
    </subcellularLocation>
</comment>
<dbReference type="PANTHER" id="PTHR36974">
    <property type="entry name" value="MEMBRANE PROTEIN-RELATED"/>
    <property type="match status" value="1"/>
</dbReference>
<dbReference type="RefSeq" id="WP_259961340.1">
    <property type="nucleotide sequence ID" value="NZ_JAOAMV010000002.1"/>
</dbReference>
<keyword evidence="3 5" id="KW-1133">Transmembrane helix</keyword>
<dbReference type="InterPro" id="IPR032808">
    <property type="entry name" value="DoxX"/>
</dbReference>
<evidence type="ECO:0000256" key="3">
    <source>
        <dbReference type="ARBA" id="ARBA00022989"/>
    </source>
</evidence>
<reference evidence="6" key="1">
    <citation type="submission" date="2022-09" db="EMBL/GenBank/DDBJ databases">
        <title>The genome sequence of Tsuneonella sp. YG55.</title>
        <authorList>
            <person name="Liu Y."/>
        </authorList>
    </citation>
    <scope>NUCLEOTIDE SEQUENCE</scope>
    <source>
        <strain evidence="6">YG55</strain>
    </source>
</reference>
<dbReference type="Pfam" id="PF13564">
    <property type="entry name" value="DoxX_2"/>
    <property type="match status" value="1"/>
</dbReference>
<evidence type="ECO:0000313" key="7">
    <source>
        <dbReference type="Proteomes" id="UP001142648"/>
    </source>
</evidence>